<dbReference type="STRING" id="547042.BACCOPRO_01546"/>
<dbReference type="HOGENOM" id="CLU_2876311_0_0_10"/>
<dbReference type="EMBL" id="ACBW01000113">
    <property type="protein sequence ID" value="EEF76049.1"/>
    <property type="molecule type" value="Genomic_DNA"/>
</dbReference>
<protein>
    <submittedName>
        <fullName evidence="1">Uncharacterized protein</fullName>
    </submittedName>
</protein>
<accession>S0F6X2</accession>
<name>S0F6X2_9BACT</name>
<keyword evidence="2" id="KW-1185">Reference proteome</keyword>
<gene>
    <name evidence="1" type="ORF">BACCOPRO_01546</name>
</gene>
<reference evidence="1 2" key="1">
    <citation type="submission" date="2008-12" db="EMBL/GenBank/DDBJ databases">
        <authorList>
            <person name="Fulton L."/>
            <person name="Clifton S."/>
            <person name="Fulton B."/>
            <person name="Xu J."/>
            <person name="Minx P."/>
            <person name="Pepin K.H."/>
            <person name="Johnson M."/>
            <person name="Bhonagiri V."/>
            <person name="Nash W.E."/>
            <person name="Mardis E.R."/>
            <person name="Wilson R.K."/>
        </authorList>
    </citation>
    <scope>NUCLEOTIDE SEQUENCE [LARGE SCALE GENOMIC DNA]</scope>
    <source>
        <strain evidence="1 2">DSM 18228</strain>
    </source>
</reference>
<evidence type="ECO:0000313" key="1">
    <source>
        <dbReference type="EMBL" id="EEF76049.1"/>
    </source>
</evidence>
<dbReference type="AlphaFoldDB" id="S0F6X2"/>
<evidence type="ECO:0000313" key="2">
    <source>
        <dbReference type="Proteomes" id="UP000014073"/>
    </source>
</evidence>
<dbReference type="Proteomes" id="UP000014073">
    <property type="component" value="Unassembled WGS sequence"/>
</dbReference>
<proteinExistence type="predicted"/>
<comment type="caution">
    <text evidence="1">The sequence shown here is derived from an EMBL/GenBank/DDBJ whole genome shotgun (WGS) entry which is preliminary data.</text>
</comment>
<organism evidence="1 2">
    <name type="scientific">Phocaeicola coprophilus DSM 18228 = JCM 13818</name>
    <dbReference type="NCBI Taxonomy" id="547042"/>
    <lineage>
        <taxon>Bacteria</taxon>
        <taxon>Pseudomonadati</taxon>
        <taxon>Bacteroidota</taxon>
        <taxon>Bacteroidia</taxon>
        <taxon>Bacteroidales</taxon>
        <taxon>Bacteroidaceae</taxon>
        <taxon>Phocaeicola</taxon>
    </lineage>
</organism>
<sequence>MNKSHCCRLLSLHCKSTKKFLNPHQDKGYLSFGGYLLRSAKGVGSCFFNFSPYICGDISSVRT</sequence>